<dbReference type="SUPFAM" id="SSF159006">
    <property type="entry name" value="YopX-like"/>
    <property type="match status" value="1"/>
</dbReference>
<dbReference type="Pfam" id="PF09643">
    <property type="entry name" value="YopX"/>
    <property type="match status" value="1"/>
</dbReference>
<dbReference type="Proteomes" id="UP000564536">
    <property type="component" value="Unassembled WGS sequence"/>
</dbReference>
<sequence length="123" mass="14589">MSREIEFRAWESSTGQMLSWLVLITQLNLNNILFRPEKFSLKLMQYTELKDKNKQTYCQDDIVRYKGRNYRLIKGTYKFELLGFKEPLQDDQSDFFSEGAYLEGEIVGNIHEHKHLLEGCAEE</sequence>
<dbReference type="Gene3D" id="2.30.30.290">
    <property type="entry name" value="YopX-like domains"/>
    <property type="match status" value="1"/>
</dbReference>
<reference evidence="2 3" key="1">
    <citation type="submission" date="2020-03" db="EMBL/GenBank/DDBJ databases">
        <title>Soil Listeria distribution.</title>
        <authorList>
            <person name="Liao J."/>
            <person name="Wiedmann M."/>
        </authorList>
    </citation>
    <scope>NUCLEOTIDE SEQUENCE [LARGE SCALE GENOMIC DNA]</scope>
    <source>
        <strain evidence="2 3">FSL L7-1523</strain>
    </source>
</reference>
<evidence type="ECO:0000313" key="3">
    <source>
        <dbReference type="Proteomes" id="UP000564536"/>
    </source>
</evidence>
<name>A0A841Z4I9_9LIST</name>
<feature type="domain" description="YopX protein" evidence="1">
    <location>
        <begin position="36"/>
        <end position="118"/>
    </location>
</feature>
<dbReference type="EMBL" id="JAARRL010000002">
    <property type="protein sequence ID" value="MBC1499377.1"/>
    <property type="molecule type" value="Genomic_DNA"/>
</dbReference>
<dbReference type="InterPro" id="IPR023385">
    <property type="entry name" value="YopX-like_C"/>
</dbReference>
<evidence type="ECO:0000313" key="2">
    <source>
        <dbReference type="EMBL" id="MBC1499377.1"/>
    </source>
</evidence>
<dbReference type="InterPro" id="IPR019096">
    <property type="entry name" value="YopX_protein"/>
</dbReference>
<gene>
    <name evidence="2" type="ORF">HB943_02090</name>
</gene>
<comment type="caution">
    <text evidence="2">The sequence shown here is derived from an EMBL/GenBank/DDBJ whole genome shotgun (WGS) entry which is preliminary data.</text>
</comment>
<organism evidence="2 3">
    <name type="scientific">Listeria weihenstephanensis</name>
    <dbReference type="NCBI Taxonomy" id="1006155"/>
    <lineage>
        <taxon>Bacteria</taxon>
        <taxon>Bacillati</taxon>
        <taxon>Bacillota</taxon>
        <taxon>Bacilli</taxon>
        <taxon>Bacillales</taxon>
        <taxon>Listeriaceae</taxon>
        <taxon>Listeria</taxon>
    </lineage>
</organism>
<dbReference type="RefSeq" id="WP_185424289.1">
    <property type="nucleotide sequence ID" value="NZ_JAARRL010000002.1"/>
</dbReference>
<protein>
    <recommendedName>
        <fullName evidence="1">YopX protein domain-containing protein</fullName>
    </recommendedName>
</protein>
<accession>A0A841Z4I9</accession>
<dbReference type="AlphaFoldDB" id="A0A841Z4I9"/>
<evidence type="ECO:0000259" key="1">
    <source>
        <dbReference type="Pfam" id="PF09643"/>
    </source>
</evidence>
<proteinExistence type="predicted"/>